<gene>
    <name evidence="1" type="ORF">EWM64_g9463</name>
</gene>
<keyword evidence="2" id="KW-1185">Reference proteome</keyword>
<dbReference type="OrthoDB" id="10253554at2759"/>
<dbReference type="Gene3D" id="3.90.25.10">
    <property type="entry name" value="UDP-galactose 4-epimerase, domain 1"/>
    <property type="match status" value="1"/>
</dbReference>
<comment type="caution">
    <text evidence="1">The sequence shown here is derived from an EMBL/GenBank/DDBJ whole genome shotgun (WGS) entry which is preliminary data.</text>
</comment>
<protein>
    <recommendedName>
        <fullName evidence="3">NAD(P)-binding domain-containing protein</fullName>
    </recommendedName>
</protein>
<name>A0A4Y9ZM98_9AGAM</name>
<dbReference type="Proteomes" id="UP000298061">
    <property type="component" value="Unassembled WGS sequence"/>
</dbReference>
<accession>A0A4Y9ZM98</accession>
<organism evidence="1 2">
    <name type="scientific">Hericium alpestre</name>
    <dbReference type="NCBI Taxonomy" id="135208"/>
    <lineage>
        <taxon>Eukaryota</taxon>
        <taxon>Fungi</taxon>
        <taxon>Dikarya</taxon>
        <taxon>Basidiomycota</taxon>
        <taxon>Agaricomycotina</taxon>
        <taxon>Agaricomycetes</taxon>
        <taxon>Russulales</taxon>
        <taxon>Hericiaceae</taxon>
        <taxon>Hericium</taxon>
    </lineage>
</organism>
<reference evidence="1 2" key="1">
    <citation type="submission" date="2019-02" db="EMBL/GenBank/DDBJ databases">
        <title>Genome sequencing of the rare red list fungi Hericium alpestre (H. flagellum).</title>
        <authorList>
            <person name="Buettner E."/>
            <person name="Kellner H."/>
        </authorList>
    </citation>
    <scope>NUCLEOTIDE SEQUENCE [LARGE SCALE GENOMIC DNA]</scope>
    <source>
        <strain evidence="1 2">DSM 108284</strain>
    </source>
</reference>
<dbReference type="STRING" id="135208.A0A4Y9ZM98"/>
<dbReference type="AlphaFoldDB" id="A0A4Y9ZM98"/>
<dbReference type="Gene3D" id="3.40.50.720">
    <property type="entry name" value="NAD(P)-binding Rossmann-like Domain"/>
    <property type="match status" value="1"/>
</dbReference>
<evidence type="ECO:0008006" key="3">
    <source>
        <dbReference type="Google" id="ProtNLM"/>
    </source>
</evidence>
<evidence type="ECO:0000313" key="1">
    <source>
        <dbReference type="EMBL" id="TFY74549.1"/>
    </source>
</evidence>
<dbReference type="EMBL" id="SFCI01002018">
    <property type="protein sequence ID" value="TFY74549.1"/>
    <property type="molecule type" value="Genomic_DNA"/>
</dbReference>
<sequence>SLTLIAYLRLLLGNPAKAERELGWKREVNFESLVREMVEADLKASKSLVEDQN</sequence>
<proteinExistence type="predicted"/>
<evidence type="ECO:0000313" key="2">
    <source>
        <dbReference type="Proteomes" id="UP000298061"/>
    </source>
</evidence>
<feature type="non-terminal residue" evidence="1">
    <location>
        <position position="1"/>
    </location>
</feature>